<proteinExistence type="predicted"/>
<evidence type="ECO:0008006" key="5">
    <source>
        <dbReference type="Google" id="ProtNLM"/>
    </source>
</evidence>
<comment type="caution">
    <text evidence="3">The sequence shown here is derived from an EMBL/GenBank/DDBJ whole genome shotgun (WGS) entry which is preliminary data.</text>
</comment>
<dbReference type="Proteomes" id="UP000215215">
    <property type="component" value="Unassembled WGS sequence"/>
</dbReference>
<evidence type="ECO:0000313" key="3">
    <source>
        <dbReference type="EMBL" id="OYD14986.1"/>
    </source>
</evidence>
<protein>
    <recommendedName>
        <fullName evidence="5">Glycosyl transferase family 1 domain-containing protein</fullName>
    </recommendedName>
</protein>
<evidence type="ECO:0000259" key="1">
    <source>
        <dbReference type="Pfam" id="PF00534"/>
    </source>
</evidence>
<evidence type="ECO:0000259" key="2">
    <source>
        <dbReference type="Pfam" id="PF13439"/>
    </source>
</evidence>
<dbReference type="CDD" id="cd03801">
    <property type="entry name" value="GT4_PimA-like"/>
    <property type="match status" value="1"/>
</dbReference>
<feature type="domain" description="Glycosyl transferase family 1" evidence="1">
    <location>
        <begin position="182"/>
        <end position="353"/>
    </location>
</feature>
<evidence type="ECO:0000313" key="4">
    <source>
        <dbReference type="Proteomes" id="UP000215215"/>
    </source>
</evidence>
<sequence>MKESRKVLLLSPVASIGGGESVLLDLATYLPSFGIQVIALCLKSGPLVGEFEKRDREVHIFEIPQLRRLDRLLSCILYIKKLVRQKRIDLIHSNHTGHLAGLPAARLAHIPELWHIHDVAHKKDLTARLLEDILPPEHILFTTPEVERGCSNFKVRARSTSVICPGIDIERIKRSISETVQQHIRHRYKIPENIPLCLTVTRMQEHKGHRYLLECAHILKERKQAVHFAIAGEATGEKQKKYLNELKCMVNNLGLVNNVSFLGFVNELDLHLLMQDANVLVHPALSEGFGLVILESLALGTPVIAAAAEGPTRILKDGEGGLLVPPGNPTALANAVAKFLNDKELQKRLAQRGVNRAQQFTSRRMARETANLYMCLLG</sequence>
<organism evidence="3 4">
    <name type="scientific">candidate division WOR-3 bacterium JGI_Cruoil_03_44_89</name>
    <dbReference type="NCBI Taxonomy" id="1973748"/>
    <lineage>
        <taxon>Bacteria</taxon>
        <taxon>Bacteria division WOR-3</taxon>
    </lineage>
</organism>
<accession>A0A235BS11</accession>
<dbReference type="GO" id="GO:0016757">
    <property type="term" value="F:glycosyltransferase activity"/>
    <property type="evidence" value="ECO:0007669"/>
    <property type="project" value="InterPro"/>
</dbReference>
<dbReference type="AlphaFoldDB" id="A0A235BS11"/>
<name>A0A235BS11_UNCW3</name>
<gene>
    <name evidence="3" type="ORF">CH333_06875</name>
</gene>
<dbReference type="PANTHER" id="PTHR12526:SF584">
    <property type="entry name" value="GLYCOSYLTRANSFERASE"/>
    <property type="match status" value="1"/>
</dbReference>
<reference evidence="3 4" key="1">
    <citation type="submission" date="2017-07" db="EMBL/GenBank/DDBJ databases">
        <title>Recovery of genomes from metagenomes via a dereplication, aggregation, and scoring strategy.</title>
        <authorList>
            <person name="Sieber C.M."/>
            <person name="Probst A.J."/>
            <person name="Sharrar A."/>
            <person name="Thomas B.C."/>
            <person name="Hess M."/>
            <person name="Tringe S.G."/>
            <person name="Banfield J.F."/>
        </authorList>
    </citation>
    <scope>NUCLEOTIDE SEQUENCE [LARGE SCALE GENOMIC DNA]</scope>
    <source>
        <strain evidence="3">JGI_Cruoil_03_44_89</strain>
    </source>
</reference>
<feature type="domain" description="Glycosyltransferase subfamily 4-like N-terminal" evidence="2">
    <location>
        <begin position="16"/>
        <end position="171"/>
    </location>
</feature>
<dbReference type="InterPro" id="IPR028098">
    <property type="entry name" value="Glyco_trans_4-like_N"/>
</dbReference>
<dbReference type="Gene3D" id="3.40.50.2000">
    <property type="entry name" value="Glycogen Phosphorylase B"/>
    <property type="match status" value="2"/>
</dbReference>
<dbReference type="InterPro" id="IPR001296">
    <property type="entry name" value="Glyco_trans_1"/>
</dbReference>
<dbReference type="Pfam" id="PF00534">
    <property type="entry name" value="Glycos_transf_1"/>
    <property type="match status" value="1"/>
</dbReference>
<dbReference type="SUPFAM" id="SSF53756">
    <property type="entry name" value="UDP-Glycosyltransferase/glycogen phosphorylase"/>
    <property type="match status" value="1"/>
</dbReference>
<dbReference type="PANTHER" id="PTHR12526">
    <property type="entry name" value="GLYCOSYLTRANSFERASE"/>
    <property type="match status" value="1"/>
</dbReference>
<dbReference type="EMBL" id="NOZQ01000150">
    <property type="protein sequence ID" value="OYD14986.1"/>
    <property type="molecule type" value="Genomic_DNA"/>
</dbReference>
<dbReference type="Pfam" id="PF13439">
    <property type="entry name" value="Glyco_transf_4"/>
    <property type="match status" value="1"/>
</dbReference>